<protein>
    <submittedName>
        <fullName evidence="2">Uncharacterized protein</fullName>
    </submittedName>
</protein>
<evidence type="ECO:0000313" key="3">
    <source>
        <dbReference type="Proteomes" id="UP000266441"/>
    </source>
</evidence>
<accession>A0A399D4I7</accession>
<evidence type="ECO:0000256" key="1">
    <source>
        <dbReference type="SAM" id="MobiDB-lite"/>
    </source>
</evidence>
<organism evidence="2 3">
    <name type="scientific">Mariniphaga sediminis</name>
    <dbReference type="NCBI Taxonomy" id="1628158"/>
    <lineage>
        <taxon>Bacteria</taxon>
        <taxon>Pseudomonadati</taxon>
        <taxon>Bacteroidota</taxon>
        <taxon>Bacteroidia</taxon>
        <taxon>Marinilabiliales</taxon>
        <taxon>Prolixibacteraceae</taxon>
        <taxon>Mariniphaga</taxon>
    </lineage>
</organism>
<sequence length="76" mass="9195">MHVLQAFVVNKKKKKNANTQPEQKKLCPKGYLIEQVYFFCKRRIKVRMLFIFHQYFNIAPCIIAKKTCFYCTFLKK</sequence>
<dbReference type="EMBL" id="QWET01000004">
    <property type="protein sequence ID" value="RIH66098.1"/>
    <property type="molecule type" value="Genomic_DNA"/>
</dbReference>
<name>A0A399D4I7_9BACT</name>
<dbReference type="AlphaFoldDB" id="A0A399D4I7"/>
<gene>
    <name evidence="2" type="ORF">D1164_07505</name>
</gene>
<comment type="caution">
    <text evidence="2">The sequence shown here is derived from an EMBL/GenBank/DDBJ whole genome shotgun (WGS) entry which is preliminary data.</text>
</comment>
<dbReference type="Proteomes" id="UP000266441">
    <property type="component" value="Unassembled WGS sequence"/>
</dbReference>
<evidence type="ECO:0000313" key="2">
    <source>
        <dbReference type="EMBL" id="RIH66098.1"/>
    </source>
</evidence>
<feature type="region of interest" description="Disordered" evidence="1">
    <location>
        <begin position="1"/>
        <end position="21"/>
    </location>
</feature>
<proteinExistence type="predicted"/>
<keyword evidence="3" id="KW-1185">Reference proteome</keyword>
<reference evidence="2 3" key="1">
    <citation type="journal article" date="2015" name="Int. J. Syst. Evol. Microbiol.">
        <title>Mariniphaga sediminis sp. nov., isolated from coastal sediment.</title>
        <authorList>
            <person name="Wang F.Q."/>
            <person name="Shen Q.Y."/>
            <person name="Chen G.J."/>
            <person name="Du Z.J."/>
        </authorList>
    </citation>
    <scope>NUCLEOTIDE SEQUENCE [LARGE SCALE GENOMIC DNA]</scope>
    <source>
        <strain evidence="2 3">SY21</strain>
    </source>
</reference>